<feature type="compositionally biased region" description="Polar residues" evidence="1">
    <location>
        <begin position="43"/>
        <end position="55"/>
    </location>
</feature>
<accession>A0AA48L7Q9</accession>
<keyword evidence="3" id="KW-1185">Reference proteome</keyword>
<evidence type="ECO:0000313" key="2">
    <source>
        <dbReference type="EMBL" id="BEI93457.1"/>
    </source>
</evidence>
<dbReference type="Proteomes" id="UP001233271">
    <property type="component" value="Chromosome 5"/>
</dbReference>
<dbReference type="GeneID" id="85497327"/>
<sequence length="74" mass="8051">MPPTTQASNASQAPDVPTFTSPFGAPIETTSKEPAPPHPPQRRMSQSEIASQRQSAAMLLAIQNRTIEEDEDDF</sequence>
<gene>
    <name evidence="2" type="ORF">CcaverHIS019_0510850</name>
</gene>
<dbReference type="EMBL" id="AP028216">
    <property type="protein sequence ID" value="BEI93457.1"/>
    <property type="molecule type" value="Genomic_DNA"/>
</dbReference>
<feature type="compositionally biased region" description="Polar residues" evidence="1">
    <location>
        <begin position="1"/>
        <end position="12"/>
    </location>
</feature>
<dbReference type="RefSeq" id="XP_060458722.1">
    <property type="nucleotide sequence ID" value="XM_060602316.1"/>
</dbReference>
<proteinExistence type="predicted"/>
<evidence type="ECO:0000313" key="3">
    <source>
        <dbReference type="Proteomes" id="UP001233271"/>
    </source>
</evidence>
<dbReference type="KEGG" id="ccac:CcaHIS019_0510850"/>
<feature type="region of interest" description="Disordered" evidence="1">
    <location>
        <begin position="1"/>
        <end position="55"/>
    </location>
</feature>
<dbReference type="AlphaFoldDB" id="A0AA48L7Q9"/>
<protein>
    <submittedName>
        <fullName evidence="2">Uncharacterized protein</fullName>
    </submittedName>
</protein>
<reference evidence="2" key="1">
    <citation type="journal article" date="2023" name="BMC Genomics">
        <title>Chromosome-level genome assemblies of Cutaneotrichosporon spp. (Trichosporonales, Basidiomycota) reveal imbalanced evolution between nucleotide sequences and chromosome synteny.</title>
        <authorList>
            <person name="Kobayashi Y."/>
            <person name="Kayamori A."/>
            <person name="Aoki K."/>
            <person name="Shiwa Y."/>
            <person name="Matsutani M."/>
            <person name="Fujita N."/>
            <person name="Sugita T."/>
            <person name="Iwasaki W."/>
            <person name="Tanaka N."/>
            <person name="Takashima M."/>
        </authorList>
    </citation>
    <scope>NUCLEOTIDE SEQUENCE</scope>
    <source>
        <strain evidence="2">HIS019</strain>
    </source>
</reference>
<evidence type="ECO:0000256" key="1">
    <source>
        <dbReference type="SAM" id="MobiDB-lite"/>
    </source>
</evidence>
<name>A0AA48L7Q9_9TREE</name>
<organism evidence="2 3">
    <name type="scientific">Cutaneotrichosporon cavernicola</name>
    <dbReference type="NCBI Taxonomy" id="279322"/>
    <lineage>
        <taxon>Eukaryota</taxon>
        <taxon>Fungi</taxon>
        <taxon>Dikarya</taxon>
        <taxon>Basidiomycota</taxon>
        <taxon>Agaricomycotina</taxon>
        <taxon>Tremellomycetes</taxon>
        <taxon>Trichosporonales</taxon>
        <taxon>Trichosporonaceae</taxon>
        <taxon>Cutaneotrichosporon</taxon>
    </lineage>
</organism>